<dbReference type="PROSITE" id="PS00061">
    <property type="entry name" value="ADH_SHORT"/>
    <property type="match status" value="1"/>
</dbReference>
<comment type="similarity">
    <text evidence="1">Belongs to the short-chain dehydrogenases/reductases (SDR) family.</text>
</comment>
<evidence type="ECO:0000256" key="2">
    <source>
        <dbReference type="ARBA" id="ARBA00022857"/>
    </source>
</evidence>
<accession>A0ABX2N2R3</accession>
<dbReference type="Gene3D" id="3.40.50.720">
    <property type="entry name" value="NAD(P)-binding Rossmann-like Domain"/>
    <property type="match status" value="1"/>
</dbReference>
<dbReference type="Pfam" id="PF13561">
    <property type="entry name" value="adh_short_C2"/>
    <property type="match status" value="1"/>
</dbReference>
<dbReference type="EMBL" id="JABWMH010000002">
    <property type="protein sequence ID" value="NVD27866.1"/>
    <property type="molecule type" value="Genomic_DNA"/>
</dbReference>
<dbReference type="Proteomes" id="UP000652427">
    <property type="component" value="Unassembled WGS sequence"/>
</dbReference>
<gene>
    <name evidence="4" type="ORF">HUO14_08120</name>
</gene>
<dbReference type="InterPro" id="IPR036291">
    <property type="entry name" value="NAD(P)-bd_dom_sf"/>
</dbReference>
<evidence type="ECO:0000313" key="4">
    <source>
        <dbReference type="EMBL" id="NVD27866.1"/>
    </source>
</evidence>
<evidence type="ECO:0000313" key="5">
    <source>
        <dbReference type="Proteomes" id="UP000652427"/>
    </source>
</evidence>
<dbReference type="RefSeq" id="WP_176279344.1">
    <property type="nucleotide sequence ID" value="NZ_JABWMH010000002.1"/>
</dbReference>
<dbReference type="PANTHER" id="PTHR43618">
    <property type="entry name" value="7-ALPHA-HYDROXYSTEROID DEHYDROGENASE"/>
    <property type="match status" value="1"/>
</dbReference>
<evidence type="ECO:0000256" key="3">
    <source>
        <dbReference type="ARBA" id="ARBA00023002"/>
    </source>
</evidence>
<dbReference type="PRINTS" id="PR00080">
    <property type="entry name" value="SDRFAMILY"/>
</dbReference>
<dbReference type="InterPro" id="IPR052178">
    <property type="entry name" value="Sec_Metab_Biosynth_SDR"/>
</dbReference>
<evidence type="ECO:0000256" key="1">
    <source>
        <dbReference type="ARBA" id="ARBA00006484"/>
    </source>
</evidence>
<dbReference type="PRINTS" id="PR00081">
    <property type="entry name" value="GDHRDH"/>
</dbReference>
<protein>
    <submittedName>
        <fullName evidence="4">SDR family oxidoreductase</fullName>
    </submittedName>
</protein>
<proteinExistence type="inferred from homology"/>
<dbReference type="SUPFAM" id="SSF51735">
    <property type="entry name" value="NAD(P)-binding Rossmann-fold domains"/>
    <property type="match status" value="1"/>
</dbReference>
<keyword evidence="5" id="KW-1185">Reference proteome</keyword>
<dbReference type="InterPro" id="IPR002347">
    <property type="entry name" value="SDR_fam"/>
</dbReference>
<keyword evidence="3" id="KW-0560">Oxidoreductase</keyword>
<dbReference type="InterPro" id="IPR020904">
    <property type="entry name" value="Sc_DH/Rdtase_CS"/>
</dbReference>
<organism evidence="4 5">
    <name type="scientific">Parasphingorhabdus flavimaris</name>
    <dbReference type="NCBI Taxonomy" id="266812"/>
    <lineage>
        <taxon>Bacteria</taxon>
        <taxon>Pseudomonadati</taxon>
        <taxon>Pseudomonadota</taxon>
        <taxon>Alphaproteobacteria</taxon>
        <taxon>Sphingomonadales</taxon>
        <taxon>Sphingomonadaceae</taxon>
        <taxon>Parasphingorhabdus</taxon>
    </lineage>
</organism>
<reference evidence="4 5" key="1">
    <citation type="submission" date="2020-06" db="EMBL/GenBank/DDBJ databases">
        <authorList>
            <person name="Kim S.-J."/>
            <person name="Park S.-J."/>
        </authorList>
    </citation>
    <scope>NUCLEOTIDE SEQUENCE [LARGE SCALE GENOMIC DNA]</scope>
    <source>
        <strain evidence="4 5">SW-151</strain>
    </source>
</reference>
<keyword evidence="2" id="KW-0521">NADP</keyword>
<name>A0ABX2N2R3_9SPHN</name>
<sequence length="262" mass="27883">MSNPLFSMLDKICVITGGSRGLGKAMATAFLNAGAKRVYVTARKPHECAQTAEELSALTESGECIGLPGDMSSADDIKAFVDEIASRESHVDVLVNNAGAAWVASIDEFPEKGWDKVMDLNVKTPFFLTQQLLPLLRAGGSAENTASVINIGSIAGMLGNAGGGLSYSVSKTAIHQLTRNLANLLADDHIRVNAIAPGRFHSKMTSTVEQDREQYEREIKMIPLHRWGSDEDIMGPALLLASNAGAFMTGGIITVDGGYMVV</sequence>
<dbReference type="PANTHER" id="PTHR43618:SF8">
    <property type="entry name" value="7ALPHA-HYDROXYSTEROID DEHYDROGENASE"/>
    <property type="match status" value="1"/>
</dbReference>
<comment type="caution">
    <text evidence="4">The sequence shown here is derived from an EMBL/GenBank/DDBJ whole genome shotgun (WGS) entry which is preliminary data.</text>
</comment>